<evidence type="ECO:0000256" key="1">
    <source>
        <dbReference type="SAM" id="MobiDB-lite"/>
    </source>
</evidence>
<dbReference type="EMBL" id="JACCCC010000001">
    <property type="protein sequence ID" value="NYE47816.1"/>
    <property type="molecule type" value="Genomic_DNA"/>
</dbReference>
<sequence>MAVLHDVNEVKRALSDLDYPADKERVVACAERNAASEEALRALRTLPLGDYANEAEVLRSLPVDPAAPEERTRAERARQSRERTRTRPGLAEHMTDTPPSPIEEELGENRES</sequence>
<evidence type="ECO:0000313" key="3">
    <source>
        <dbReference type="Proteomes" id="UP000589036"/>
    </source>
</evidence>
<feature type="region of interest" description="Disordered" evidence="1">
    <location>
        <begin position="61"/>
        <end position="112"/>
    </location>
</feature>
<gene>
    <name evidence="2" type="ORF">HDA32_002936</name>
</gene>
<dbReference type="InterPro" id="IPR021527">
    <property type="entry name" value="DUF2795"/>
</dbReference>
<proteinExistence type="predicted"/>
<dbReference type="Proteomes" id="UP000589036">
    <property type="component" value="Unassembled WGS sequence"/>
</dbReference>
<keyword evidence="3" id="KW-1185">Reference proteome</keyword>
<evidence type="ECO:0000313" key="2">
    <source>
        <dbReference type="EMBL" id="NYE47816.1"/>
    </source>
</evidence>
<reference evidence="2 3" key="1">
    <citation type="submission" date="2020-07" db="EMBL/GenBank/DDBJ databases">
        <title>Sequencing the genomes of 1000 actinobacteria strains.</title>
        <authorList>
            <person name="Klenk H.-P."/>
        </authorList>
    </citation>
    <scope>NUCLEOTIDE SEQUENCE [LARGE SCALE GENOMIC DNA]</scope>
    <source>
        <strain evidence="2 3">CXB654</strain>
    </source>
</reference>
<accession>A0A852TTP4</accession>
<comment type="caution">
    <text evidence="2">The sequence shown here is derived from an EMBL/GenBank/DDBJ whole genome shotgun (WGS) entry which is preliminary data.</text>
</comment>
<dbReference type="Pfam" id="PF11387">
    <property type="entry name" value="DUF2795"/>
    <property type="match status" value="1"/>
</dbReference>
<feature type="compositionally biased region" description="Basic and acidic residues" evidence="1">
    <location>
        <begin position="68"/>
        <end position="85"/>
    </location>
</feature>
<dbReference type="RefSeq" id="WP_179643700.1">
    <property type="nucleotide sequence ID" value="NZ_BAAAYY010000003.1"/>
</dbReference>
<dbReference type="AlphaFoldDB" id="A0A852TTP4"/>
<organism evidence="2 3">
    <name type="scientific">Spinactinospora alkalitolerans</name>
    <dbReference type="NCBI Taxonomy" id="687207"/>
    <lineage>
        <taxon>Bacteria</taxon>
        <taxon>Bacillati</taxon>
        <taxon>Actinomycetota</taxon>
        <taxon>Actinomycetes</taxon>
        <taxon>Streptosporangiales</taxon>
        <taxon>Nocardiopsidaceae</taxon>
        <taxon>Spinactinospora</taxon>
    </lineage>
</organism>
<name>A0A852TTP4_9ACTN</name>
<evidence type="ECO:0008006" key="4">
    <source>
        <dbReference type="Google" id="ProtNLM"/>
    </source>
</evidence>
<protein>
    <recommendedName>
        <fullName evidence="4">DUF2795 domain-containing protein</fullName>
    </recommendedName>
</protein>